<comment type="similarity">
    <text evidence="2">Belongs to the bacterial sugar transferase family.</text>
</comment>
<dbReference type="InterPro" id="IPR017472">
    <property type="entry name" value="Undecaprenyl-P_galact_Ptfrase"/>
</dbReference>
<evidence type="ECO:0000313" key="9">
    <source>
        <dbReference type="EMBL" id="XBV86838.1"/>
    </source>
</evidence>
<organism evidence="9">
    <name type="scientific">Deinococcus sonorensis KR-87</name>
    <dbReference type="NCBI Taxonomy" id="694439"/>
    <lineage>
        <taxon>Bacteria</taxon>
        <taxon>Thermotogati</taxon>
        <taxon>Deinococcota</taxon>
        <taxon>Deinococci</taxon>
        <taxon>Deinococcales</taxon>
        <taxon>Deinococcaceae</taxon>
        <taxon>Deinococcus</taxon>
    </lineage>
</organism>
<evidence type="ECO:0000256" key="6">
    <source>
        <dbReference type="ARBA" id="ARBA00023136"/>
    </source>
</evidence>
<evidence type="ECO:0000256" key="5">
    <source>
        <dbReference type="ARBA" id="ARBA00022989"/>
    </source>
</evidence>
<dbReference type="InterPro" id="IPR017475">
    <property type="entry name" value="EPS_sugar_tfrase"/>
</dbReference>
<dbReference type="InterPro" id="IPR003362">
    <property type="entry name" value="Bact_transf"/>
</dbReference>
<accession>A0AAU7UEX1</accession>
<dbReference type="GO" id="GO:0000271">
    <property type="term" value="P:polysaccharide biosynthetic process"/>
    <property type="evidence" value="ECO:0007669"/>
    <property type="project" value="InterPro"/>
</dbReference>
<evidence type="ECO:0000256" key="4">
    <source>
        <dbReference type="ARBA" id="ARBA00022692"/>
    </source>
</evidence>
<dbReference type="Gene3D" id="3.40.50.720">
    <property type="entry name" value="NAD(P)-binding Rossmann-like Domain"/>
    <property type="match status" value="1"/>
</dbReference>
<feature type="transmembrane region" description="Helical" evidence="7">
    <location>
        <begin position="287"/>
        <end position="308"/>
    </location>
</feature>
<dbReference type="NCBIfam" id="TIGR03025">
    <property type="entry name" value="EPS_sugtrans"/>
    <property type="match status" value="1"/>
</dbReference>
<keyword evidence="3" id="KW-0808">Transferase</keyword>
<evidence type="ECO:0000256" key="3">
    <source>
        <dbReference type="ARBA" id="ARBA00022679"/>
    </source>
</evidence>
<gene>
    <name evidence="9" type="primary">wbaP</name>
    <name evidence="9" type="ORF">ABOD76_11160</name>
</gene>
<keyword evidence="6 7" id="KW-0472">Membrane</keyword>
<proteinExistence type="inferred from homology"/>
<keyword evidence="5 7" id="KW-1133">Transmembrane helix</keyword>
<name>A0AAU7UEX1_9DEIO</name>
<dbReference type="RefSeq" id="WP_350244922.1">
    <property type="nucleotide sequence ID" value="NZ_CP158299.1"/>
</dbReference>
<comment type="subcellular location">
    <subcellularLocation>
        <location evidence="1">Membrane</location>
        <topology evidence="1">Multi-pass membrane protein</topology>
    </subcellularLocation>
</comment>
<dbReference type="AlphaFoldDB" id="A0AAU7UEX1"/>
<keyword evidence="4 7" id="KW-0812">Transmembrane</keyword>
<dbReference type="InterPro" id="IPR036291">
    <property type="entry name" value="NAD(P)-bd_dom_sf"/>
</dbReference>
<dbReference type="SUPFAM" id="SSF51735">
    <property type="entry name" value="NAD(P)-binding Rossmann-fold domains"/>
    <property type="match status" value="1"/>
</dbReference>
<evidence type="ECO:0000256" key="2">
    <source>
        <dbReference type="ARBA" id="ARBA00006464"/>
    </source>
</evidence>
<sequence length="479" mass="52932">MSIELRQPVGAARAVKHHSLRTRALPQVGLIAAGDVASGFLAHLLVNLLLVPLGYASIDWRVTGAWLLLWLFWRAYQGLYPGYGQSPQTELRSHTVSTVQVAVAQMAAALAVQRYALNGLEVVLVWLVVLVVALPVRYGVRSLLISLHYFGRPVSIIGAGQTASMIIDHLLRHPSYGLNPVVAYDDNSRLHGTLIHGVLVAGSIDEAISQPRTEQAVIGIPSARAETQRLLINSIYSVFPITWSVPDLIGVPNQAMQPHNIGALASLEIRNNLRSFRSRLVKRSIDLAATLVGGILILPVFALIALAIRLDSPGPVVYRARRLGKDGESFDCFKFRSMHQDADEKLRHLLDTSPLLRREYEDTHKLKSDPRVTRVGAFLRKTSLDELPQLLNVLLGTMSLVGPRPIVEAEVIKYGGVYAVYKQVRPGITGYWQANGRSDTTYEERVGMDNFYITNWTPWLDLVILLQTVRVVLAGKGAY</sequence>
<evidence type="ECO:0000256" key="7">
    <source>
        <dbReference type="SAM" id="Phobius"/>
    </source>
</evidence>
<dbReference type="KEGG" id="dsc:ABOD76_11160"/>
<reference evidence="9" key="1">
    <citation type="submission" date="2024-06" db="EMBL/GenBank/DDBJ databases">
        <title>Draft Genome Sequence of Deinococcus sonorensis Type Strain KR-87, a Biofilm Producing Representative of the Genus Deinococcus.</title>
        <authorList>
            <person name="Boren L.S."/>
            <person name="Grosso R.A."/>
            <person name="Hugenberg-Cox A.N."/>
            <person name="Hill J.T.E."/>
            <person name="Albert C.M."/>
            <person name="Tuohy J.M."/>
        </authorList>
    </citation>
    <scope>NUCLEOTIDE SEQUENCE</scope>
    <source>
        <strain evidence="9">KR-87</strain>
    </source>
</reference>
<evidence type="ECO:0000256" key="1">
    <source>
        <dbReference type="ARBA" id="ARBA00004141"/>
    </source>
</evidence>
<dbReference type="PANTHER" id="PTHR30576:SF10">
    <property type="entry name" value="SLL5057 PROTEIN"/>
    <property type="match status" value="1"/>
</dbReference>
<dbReference type="GO" id="GO:0016780">
    <property type="term" value="F:phosphotransferase activity, for other substituted phosphate groups"/>
    <property type="evidence" value="ECO:0007669"/>
    <property type="project" value="TreeGrafter"/>
</dbReference>
<dbReference type="PANTHER" id="PTHR30576">
    <property type="entry name" value="COLANIC BIOSYNTHESIS UDP-GLUCOSE LIPID CARRIER TRANSFERASE"/>
    <property type="match status" value="1"/>
</dbReference>
<dbReference type="NCBIfam" id="TIGR03022">
    <property type="entry name" value="WbaP_sugtrans"/>
    <property type="match status" value="1"/>
</dbReference>
<feature type="domain" description="Bacterial sugar transferase" evidence="8">
    <location>
        <begin position="282"/>
        <end position="473"/>
    </location>
</feature>
<protein>
    <submittedName>
        <fullName evidence="9">Undecaprenyl-phosphate galactose phosphotransferase WbaP</fullName>
    </submittedName>
</protein>
<feature type="transmembrane region" description="Helical" evidence="7">
    <location>
        <begin position="122"/>
        <end position="140"/>
    </location>
</feature>
<dbReference type="Pfam" id="PF02397">
    <property type="entry name" value="Bac_transf"/>
    <property type="match status" value="1"/>
</dbReference>
<dbReference type="EMBL" id="CP158299">
    <property type="protein sequence ID" value="XBV86838.1"/>
    <property type="molecule type" value="Genomic_DNA"/>
</dbReference>
<evidence type="ECO:0000259" key="8">
    <source>
        <dbReference type="Pfam" id="PF02397"/>
    </source>
</evidence>
<dbReference type="GO" id="GO:0005886">
    <property type="term" value="C:plasma membrane"/>
    <property type="evidence" value="ECO:0007669"/>
    <property type="project" value="InterPro"/>
</dbReference>